<reference evidence="6" key="1">
    <citation type="submission" date="2016-10" db="EMBL/GenBank/DDBJ databases">
        <authorList>
            <person name="Varghese N."/>
            <person name="Submissions S."/>
        </authorList>
    </citation>
    <scope>NUCLEOTIDE SEQUENCE [LARGE SCALE GENOMIC DNA]</scope>
    <source>
        <strain evidence="6">DSM 44260</strain>
    </source>
</reference>
<dbReference type="Pfam" id="PF13581">
    <property type="entry name" value="HATPase_c_2"/>
    <property type="match status" value="1"/>
</dbReference>
<dbReference type="InterPro" id="IPR052016">
    <property type="entry name" value="Bact_Sigma-Reg"/>
</dbReference>
<dbReference type="SUPFAM" id="SSF55874">
    <property type="entry name" value="ATPase domain of HSP90 chaperone/DNA topoisomerase II/histidine kinase"/>
    <property type="match status" value="1"/>
</dbReference>
<dbReference type="InterPro" id="IPR036890">
    <property type="entry name" value="HATPase_C_sf"/>
</dbReference>
<dbReference type="InterPro" id="IPR002645">
    <property type="entry name" value="STAS_dom"/>
</dbReference>
<dbReference type="PANTHER" id="PTHR43156:SF2">
    <property type="entry name" value="STAGE II SPORULATION PROTEIN E"/>
    <property type="match status" value="1"/>
</dbReference>
<dbReference type="InterPro" id="IPR036457">
    <property type="entry name" value="PPM-type-like_dom_sf"/>
</dbReference>
<gene>
    <name evidence="5" type="ORF">SAMN04487818_110163</name>
</gene>
<dbReference type="PANTHER" id="PTHR43156">
    <property type="entry name" value="STAGE II SPORULATION PROTEIN E-RELATED"/>
    <property type="match status" value="1"/>
</dbReference>
<dbReference type="Gene3D" id="3.30.750.24">
    <property type="entry name" value="STAS domain"/>
    <property type="match status" value="1"/>
</dbReference>
<dbReference type="Gene3D" id="3.30.450.40">
    <property type="match status" value="1"/>
</dbReference>
<dbReference type="Gene3D" id="3.30.450.20">
    <property type="entry name" value="PAS domain"/>
    <property type="match status" value="2"/>
</dbReference>
<dbReference type="CDD" id="cd00130">
    <property type="entry name" value="PAS"/>
    <property type="match status" value="2"/>
</dbReference>
<dbReference type="InterPro" id="IPR000700">
    <property type="entry name" value="PAS-assoc_C"/>
</dbReference>
<evidence type="ECO:0000313" key="5">
    <source>
        <dbReference type="EMBL" id="SES32834.1"/>
    </source>
</evidence>
<dbReference type="InterPro" id="IPR013656">
    <property type="entry name" value="PAS_4"/>
</dbReference>
<dbReference type="AlphaFoldDB" id="A0A1H9WG70"/>
<protein>
    <submittedName>
        <fullName evidence="5">Anti-anti-sigma factor</fullName>
    </submittedName>
</protein>
<evidence type="ECO:0000259" key="2">
    <source>
        <dbReference type="PROSITE" id="PS50112"/>
    </source>
</evidence>
<evidence type="ECO:0000259" key="3">
    <source>
        <dbReference type="PROSITE" id="PS50113"/>
    </source>
</evidence>
<dbReference type="InterPro" id="IPR000014">
    <property type="entry name" value="PAS"/>
</dbReference>
<dbReference type="RefSeq" id="WP_092782788.1">
    <property type="nucleotide sequence ID" value="NZ_FOGI01000010.1"/>
</dbReference>
<keyword evidence="6" id="KW-1185">Reference proteome</keyword>
<dbReference type="Pfam" id="PF08448">
    <property type="entry name" value="PAS_4"/>
    <property type="match status" value="1"/>
</dbReference>
<dbReference type="PROSITE" id="PS50112">
    <property type="entry name" value="PAS"/>
    <property type="match status" value="1"/>
</dbReference>
<dbReference type="SMART" id="SM00065">
    <property type="entry name" value="GAF"/>
    <property type="match status" value="1"/>
</dbReference>
<evidence type="ECO:0000256" key="1">
    <source>
        <dbReference type="ARBA" id="ARBA00022801"/>
    </source>
</evidence>
<accession>A0A1H9WG70</accession>
<dbReference type="InterPro" id="IPR013655">
    <property type="entry name" value="PAS_fold_3"/>
</dbReference>
<dbReference type="SUPFAM" id="SSF55785">
    <property type="entry name" value="PYP-like sensor domain (PAS domain)"/>
    <property type="match status" value="2"/>
</dbReference>
<dbReference type="SUPFAM" id="SSF55781">
    <property type="entry name" value="GAF domain-like"/>
    <property type="match status" value="1"/>
</dbReference>
<proteinExistence type="predicted"/>
<dbReference type="Gene3D" id="3.30.565.10">
    <property type="entry name" value="Histidine kinase-like ATPase, C-terminal domain"/>
    <property type="match status" value="1"/>
</dbReference>
<dbReference type="InterPro" id="IPR001932">
    <property type="entry name" value="PPM-type_phosphatase-like_dom"/>
</dbReference>
<dbReference type="PROSITE" id="PS50113">
    <property type="entry name" value="PAC"/>
    <property type="match status" value="1"/>
</dbReference>
<dbReference type="Pfam" id="PF01590">
    <property type="entry name" value="GAF"/>
    <property type="match status" value="1"/>
</dbReference>
<dbReference type="InterPro" id="IPR003018">
    <property type="entry name" value="GAF"/>
</dbReference>
<dbReference type="Proteomes" id="UP000199051">
    <property type="component" value="Unassembled WGS sequence"/>
</dbReference>
<dbReference type="SMART" id="SM00086">
    <property type="entry name" value="PAC"/>
    <property type="match status" value="2"/>
</dbReference>
<evidence type="ECO:0000313" key="6">
    <source>
        <dbReference type="Proteomes" id="UP000199051"/>
    </source>
</evidence>
<dbReference type="Pfam" id="PF08447">
    <property type="entry name" value="PAS_3"/>
    <property type="match status" value="1"/>
</dbReference>
<feature type="domain" description="PAS" evidence="2">
    <location>
        <begin position="297"/>
        <end position="367"/>
    </location>
</feature>
<dbReference type="PROSITE" id="PS50801">
    <property type="entry name" value="STAS"/>
    <property type="match status" value="1"/>
</dbReference>
<dbReference type="STRING" id="155974.SAMN04487818_110163"/>
<feature type="domain" description="PAC" evidence="3">
    <location>
        <begin position="80"/>
        <end position="132"/>
    </location>
</feature>
<dbReference type="GO" id="GO:0016791">
    <property type="term" value="F:phosphatase activity"/>
    <property type="evidence" value="ECO:0007669"/>
    <property type="project" value="TreeGrafter"/>
</dbReference>
<feature type="domain" description="STAS" evidence="4">
    <location>
        <begin position="795"/>
        <end position="880"/>
    </location>
</feature>
<dbReference type="SMART" id="SM00091">
    <property type="entry name" value="PAS"/>
    <property type="match status" value="2"/>
</dbReference>
<dbReference type="CDD" id="cd07043">
    <property type="entry name" value="STAS_anti-anti-sigma_factors"/>
    <property type="match status" value="1"/>
</dbReference>
<evidence type="ECO:0000259" key="4">
    <source>
        <dbReference type="PROSITE" id="PS50801"/>
    </source>
</evidence>
<dbReference type="InterPro" id="IPR003594">
    <property type="entry name" value="HATPase_dom"/>
</dbReference>
<organism evidence="5 6">
    <name type="scientific">Actinokineospora terrae</name>
    <dbReference type="NCBI Taxonomy" id="155974"/>
    <lineage>
        <taxon>Bacteria</taxon>
        <taxon>Bacillati</taxon>
        <taxon>Actinomycetota</taxon>
        <taxon>Actinomycetes</taxon>
        <taxon>Pseudonocardiales</taxon>
        <taxon>Pseudonocardiaceae</taxon>
        <taxon>Actinokineospora</taxon>
    </lineage>
</organism>
<name>A0A1H9WG70_9PSEU</name>
<dbReference type="Pfam" id="PF07228">
    <property type="entry name" value="SpoIIE"/>
    <property type="match status" value="1"/>
</dbReference>
<dbReference type="SMART" id="SM00331">
    <property type="entry name" value="PP2C_SIG"/>
    <property type="match status" value="1"/>
</dbReference>
<dbReference type="EMBL" id="FOGI01000010">
    <property type="protein sequence ID" value="SES32834.1"/>
    <property type="molecule type" value="Genomic_DNA"/>
</dbReference>
<dbReference type="InterPro" id="IPR001610">
    <property type="entry name" value="PAC"/>
</dbReference>
<dbReference type="Pfam" id="PF01740">
    <property type="entry name" value="STAS"/>
    <property type="match status" value="1"/>
</dbReference>
<dbReference type="InterPro" id="IPR036513">
    <property type="entry name" value="STAS_dom_sf"/>
</dbReference>
<dbReference type="InterPro" id="IPR035965">
    <property type="entry name" value="PAS-like_dom_sf"/>
</dbReference>
<dbReference type="Gene3D" id="3.60.40.10">
    <property type="entry name" value="PPM-type phosphatase domain"/>
    <property type="match status" value="1"/>
</dbReference>
<dbReference type="InterPro" id="IPR029016">
    <property type="entry name" value="GAF-like_dom_sf"/>
</dbReference>
<sequence>MGTTTPDAAALLGGLPVVVWAAEVGTGRLTYVSEQAEALLGHPRAAWLADPGFWAAVVHPEDRAAALSARRELAPDADGYESDYRVVAADGSVLWLHDVVHVERDADGVATGLRGVSFDITDRRTAYERDRFLSALELALQPLDEAEEVVATAVRVLGEHLGADRCAYARAESDEDHFVMSGDHATGLPPLPGRFAISAFGAGALTAMRAGAPWVVVDSAADDRLVPADADAYRVTGIRAVICFPLHKAGRFVAAMAVHQATPRVWTAEEIDTVGVVVSRCWESLQRVHAGQALREGEQRYRMLFERATDGVWVVDHQLRYVEVNPAGCALFGATRAEILGRTVHDFLAPYESDRLAGLLRRLGAGEVTTEVWDVRRGDGEVIALELAAQATPTGMQAIGRDVTARRRAEAERELLLRREHEIAEALQRSLLPRELPSLARLATSARYLPAARYAQAGGDWYEVLPLTDTVVALSVGDVVGKGPTAAAVMGQLRSALAGYLLDGHTPAAALERLDAFVARTPGAMGSTCACLTFDHATGRLCWSLAGHPPPLVLDSRPRFLTGAAGPVLGVAGRAPYVEEETVLAPGTSVLLYTDGLVERPGVVIDEGLSRLFDVAAAGAESGPDDLATRVTSTLLEDGHGDDVALVVARFIPPPLRERDVPATTARLGWLRVAVDEWARAAGLSQGLRNDLHLALGEAAANAVEHAYPDGPGTFDLAVARTPDGSVAVEVRDRGRWRPEPADNTHRGRGVDMIHELADGVKYTQGPAGTTVGFRIAGTDSRPDLPVGPSIASAVRLRGAIDLAAVGELRESLLAEAARGPVALDMSDVDYLSSSGVALLLEVAAACTGTVTVLVTGDGAVARILALSGLSAALSIRVVS</sequence>
<keyword evidence="1" id="KW-0378">Hydrolase</keyword>
<dbReference type="SUPFAM" id="SSF81606">
    <property type="entry name" value="PP2C-like"/>
    <property type="match status" value="1"/>
</dbReference>
<dbReference type="CDD" id="cd16936">
    <property type="entry name" value="HATPase_RsbW-like"/>
    <property type="match status" value="1"/>
</dbReference>
<dbReference type="NCBIfam" id="TIGR00229">
    <property type="entry name" value="sensory_box"/>
    <property type="match status" value="2"/>
</dbReference>
<dbReference type="SUPFAM" id="SSF52091">
    <property type="entry name" value="SpoIIaa-like"/>
    <property type="match status" value="1"/>
</dbReference>